<keyword evidence="1" id="KW-0175">Coiled coil</keyword>
<name>A0A0D2A6N0_9PEZI</name>
<dbReference type="VEuPathDB" id="FungiDB:PV09_06388"/>
<dbReference type="PANTHER" id="PTHR37012:SF2">
    <property type="entry name" value="BZIP DOMAIN-CONTAINING PROTEIN-RELATED"/>
    <property type="match status" value="1"/>
</dbReference>
<feature type="coiled-coil region" evidence="1">
    <location>
        <begin position="44"/>
        <end position="85"/>
    </location>
</feature>
<feature type="compositionally biased region" description="Polar residues" evidence="2">
    <location>
        <begin position="1"/>
        <end position="14"/>
    </location>
</feature>
<dbReference type="PANTHER" id="PTHR37012">
    <property type="entry name" value="B-ZIP TRANSCRIPTION FACTOR (EUROFUNG)-RELATED"/>
    <property type="match status" value="1"/>
</dbReference>
<evidence type="ECO:0000256" key="1">
    <source>
        <dbReference type="SAM" id="Coils"/>
    </source>
</evidence>
<dbReference type="EMBL" id="KN847550">
    <property type="protein sequence ID" value="KIW02235.1"/>
    <property type="molecule type" value="Genomic_DNA"/>
</dbReference>
<dbReference type="RefSeq" id="XP_016212104.1">
    <property type="nucleotide sequence ID" value="XM_016360022.1"/>
</dbReference>
<gene>
    <name evidence="3" type="ORF">PV09_06388</name>
</gene>
<evidence type="ECO:0000313" key="3">
    <source>
        <dbReference type="EMBL" id="KIW02235.1"/>
    </source>
</evidence>
<dbReference type="Pfam" id="PF11905">
    <property type="entry name" value="DUF3425"/>
    <property type="match status" value="1"/>
</dbReference>
<evidence type="ECO:0008006" key="5">
    <source>
        <dbReference type="Google" id="ProtNLM"/>
    </source>
</evidence>
<accession>A0A0D2A6N0</accession>
<feature type="compositionally biased region" description="Basic and acidic residues" evidence="2">
    <location>
        <begin position="15"/>
        <end position="38"/>
    </location>
</feature>
<protein>
    <recommendedName>
        <fullName evidence="5">BZIP domain-containing protein</fullName>
    </recommendedName>
</protein>
<evidence type="ECO:0000313" key="4">
    <source>
        <dbReference type="Proteomes" id="UP000053259"/>
    </source>
</evidence>
<reference evidence="3 4" key="1">
    <citation type="submission" date="2015-01" db="EMBL/GenBank/DDBJ databases">
        <title>The Genome Sequence of Ochroconis gallopava CBS43764.</title>
        <authorList>
            <consortium name="The Broad Institute Genomics Platform"/>
            <person name="Cuomo C."/>
            <person name="de Hoog S."/>
            <person name="Gorbushina A."/>
            <person name="Stielow B."/>
            <person name="Teixiera M."/>
            <person name="Abouelleil A."/>
            <person name="Chapman S.B."/>
            <person name="Priest M."/>
            <person name="Young S.K."/>
            <person name="Wortman J."/>
            <person name="Nusbaum C."/>
            <person name="Birren B."/>
        </authorList>
    </citation>
    <scope>NUCLEOTIDE SEQUENCE [LARGE SCALE GENOMIC DNA]</scope>
    <source>
        <strain evidence="3 4">CBS 43764</strain>
    </source>
</reference>
<keyword evidence="4" id="KW-1185">Reference proteome</keyword>
<dbReference type="InterPro" id="IPR021833">
    <property type="entry name" value="DUF3425"/>
</dbReference>
<dbReference type="CDD" id="cd14688">
    <property type="entry name" value="bZIP_YAP"/>
    <property type="match status" value="1"/>
</dbReference>
<dbReference type="AlphaFoldDB" id="A0A0D2A6N0"/>
<proteinExistence type="predicted"/>
<dbReference type="GeneID" id="27314361"/>
<sequence length="333" mass="38079">MASRASVSLTSPDASSKREIDLERKRARDRKSQQAMRDRAKWTLQNLTEQVHVLTKALKEQTEHANQVKQRMQYLESENEHLRVQNAALRLSLLGDPKRKNSGTLNIPIWKLPPNNCPPISLSDSILQDAVTRKRTQLASNAPSPATTDSLQAPNYPPRPNFCALIDKEVRADDDISNLVSDVIRSYSAIETLPNQVAVAYVMVTFLRWQVMLDEPSWNHMPEWLRPTQAQLTKPHPAWIDRMPWPGMRDCLIDHPEITLEDLAVVYSSSFFIRWEYDPSHVLISVNSSSNVVITNPIYEEHIRQLKNWSLGEPFRKRFPELAEAADRDICGG</sequence>
<dbReference type="HOGENOM" id="CLU_020925_0_0_1"/>
<dbReference type="InParanoid" id="A0A0D2A6N0"/>
<organism evidence="3 4">
    <name type="scientific">Verruconis gallopava</name>
    <dbReference type="NCBI Taxonomy" id="253628"/>
    <lineage>
        <taxon>Eukaryota</taxon>
        <taxon>Fungi</taxon>
        <taxon>Dikarya</taxon>
        <taxon>Ascomycota</taxon>
        <taxon>Pezizomycotina</taxon>
        <taxon>Dothideomycetes</taxon>
        <taxon>Pleosporomycetidae</taxon>
        <taxon>Venturiales</taxon>
        <taxon>Sympoventuriaceae</taxon>
        <taxon>Verruconis</taxon>
    </lineage>
</organism>
<evidence type="ECO:0000256" key="2">
    <source>
        <dbReference type="SAM" id="MobiDB-lite"/>
    </source>
</evidence>
<dbReference type="Proteomes" id="UP000053259">
    <property type="component" value="Unassembled WGS sequence"/>
</dbReference>
<feature type="compositionally biased region" description="Polar residues" evidence="2">
    <location>
        <begin position="137"/>
        <end position="153"/>
    </location>
</feature>
<dbReference type="OrthoDB" id="2985014at2759"/>
<feature type="region of interest" description="Disordered" evidence="2">
    <location>
        <begin position="135"/>
        <end position="154"/>
    </location>
</feature>
<feature type="region of interest" description="Disordered" evidence="2">
    <location>
        <begin position="1"/>
        <end position="38"/>
    </location>
</feature>